<comment type="subcellular location">
    <subcellularLocation>
        <location evidence="1">Plastid</location>
        <location evidence="1">Chloroplast</location>
    </subcellularLocation>
</comment>
<protein>
    <recommendedName>
        <fullName evidence="5">enoyl-[acyl-carrier-protein] reductase (NADH)</fullName>
        <ecNumber evidence="5">1.3.1.9</ecNumber>
    </recommendedName>
</protein>
<comment type="caution">
    <text evidence="16">The sequence shown here is derived from an EMBL/GenBank/DDBJ whole genome shotgun (WGS) entry which is preliminary data.</text>
</comment>
<evidence type="ECO:0000256" key="8">
    <source>
        <dbReference type="ARBA" id="ARBA00022640"/>
    </source>
</evidence>
<keyword evidence="17" id="KW-1185">Reference proteome</keyword>
<evidence type="ECO:0000256" key="1">
    <source>
        <dbReference type="ARBA" id="ARBA00004229"/>
    </source>
</evidence>
<dbReference type="EC" id="1.3.1.9" evidence="5"/>
<dbReference type="PANTHER" id="PTHR43159:SF2">
    <property type="entry name" value="ENOYL-[ACYL-CARRIER-PROTEIN] REDUCTASE [NADH], CHLOROPLASTIC"/>
    <property type="match status" value="1"/>
</dbReference>
<comment type="similarity">
    <text evidence="3">Belongs to the short-chain dehydrogenases/reductases (SDR) family. FabI subfamily.</text>
</comment>
<keyword evidence="12" id="KW-0443">Lipid metabolism</keyword>
<evidence type="ECO:0000256" key="2">
    <source>
        <dbReference type="ARBA" id="ARBA00005194"/>
    </source>
</evidence>
<dbReference type="Proteomes" id="UP001141806">
    <property type="component" value="Unassembled WGS sequence"/>
</dbReference>
<dbReference type="AlphaFoldDB" id="A0A9Q0QS16"/>
<dbReference type="OrthoDB" id="417891at2759"/>
<evidence type="ECO:0000256" key="5">
    <source>
        <dbReference type="ARBA" id="ARBA00012996"/>
    </source>
</evidence>
<dbReference type="Gene3D" id="3.40.50.720">
    <property type="entry name" value="NAD(P)-binding Rossmann-like Domain"/>
    <property type="match status" value="1"/>
</dbReference>
<evidence type="ECO:0000313" key="17">
    <source>
        <dbReference type="Proteomes" id="UP001141806"/>
    </source>
</evidence>
<keyword evidence="11" id="KW-0560">Oxidoreductase</keyword>
<dbReference type="GO" id="GO:0009507">
    <property type="term" value="C:chloroplast"/>
    <property type="evidence" value="ECO:0007669"/>
    <property type="project" value="UniProtKB-SubCell"/>
</dbReference>
<organism evidence="16 17">
    <name type="scientific">Protea cynaroides</name>
    <dbReference type="NCBI Taxonomy" id="273540"/>
    <lineage>
        <taxon>Eukaryota</taxon>
        <taxon>Viridiplantae</taxon>
        <taxon>Streptophyta</taxon>
        <taxon>Embryophyta</taxon>
        <taxon>Tracheophyta</taxon>
        <taxon>Spermatophyta</taxon>
        <taxon>Magnoliopsida</taxon>
        <taxon>Proteales</taxon>
        <taxon>Proteaceae</taxon>
        <taxon>Protea</taxon>
    </lineage>
</organism>
<dbReference type="InterPro" id="IPR002347">
    <property type="entry name" value="SDR_fam"/>
</dbReference>
<evidence type="ECO:0000256" key="13">
    <source>
        <dbReference type="ARBA" id="ARBA00023160"/>
    </source>
</evidence>
<comment type="pathway">
    <text evidence="2">Lipid metabolism; fatty acid biosynthesis.</text>
</comment>
<gene>
    <name evidence="16" type="ORF">NE237_002861</name>
</gene>
<name>A0A9Q0QS16_9MAGN</name>
<dbReference type="Pfam" id="PF13561">
    <property type="entry name" value="adh_short_C2"/>
    <property type="match status" value="1"/>
</dbReference>
<evidence type="ECO:0000256" key="7">
    <source>
        <dbReference type="ARBA" id="ARBA00022528"/>
    </source>
</evidence>
<dbReference type="SUPFAM" id="SSF51735">
    <property type="entry name" value="NAD(P)-binding Rossmann-fold domains"/>
    <property type="match status" value="1"/>
</dbReference>
<evidence type="ECO:0000256" key="3">
    <source>
        <dbReference type="ARBA" id="ARBA00009233"/>
    </source>
</evidence>
<evidence type="ECO:0000313" key="16">
    <source>
        <dbReference type="EMBL" id="KAJ4969762.1"/>
    </source>
</evidence>
<keyword evidence="8" id="KW-0934">Plastid</keyword>
<dbReference type="InterPro" id="IPR036291">
    <property type="entry name" value="NAD(P)-bd_dom_sf"/>
</dbReference>
<proteinExistence type="inferred from homology"/>
<evidence type="ECO:0000256" key="11">
    <source>
        <dbReference type="ARBA" id="ARBA00023002"/>
    </source>
</evidence>
<accession>A0A9Q0QS16</accession>
<comment type="subunit">
    <text evidence="4">Homotetramer.</text>
</comment>
<keyword evidence="13" id="KW-0275">Fatty acid biosynthesis</keyword>
<reference evidence="16" key="1">
    <citation type="journal article" date="2023" name="Plant J.">
        <title>The genome of the king protea, Protea cynaroides.</title>
        <authorList>
            <person name="Chang J."/>
            <person name="Duong T.A."/>
            <person name="Schoeman C."/>
            <person name="Ma X."/>
            <person name="Roodt D."/>
            <person name="Barker N."/>
            <person name="Li Z."/>
            <person name="Van de Peer Y."/>
            <person name="Mizrachi E."/>
        </authorList>
    </citation>
    <scope>NUCLEOTIDE SEQUENCE</scope>
    <source>
        <tissue evidence="16">Young leaves</tissue>
    </source>
</reference>
<dbReference type="PANTHER" id="PTHR43159">
    <property type="entry name" value="ENOYL-[ACYL-CARRIER-PROTEIN] REDUCTASE"/>
    <property type="match status" value="1"/>
</dbReference>
<sequence>MFMYSISTNVINVMLTIRELGISLIRGRVFTGQQSTAVISFGQRFLLLSPGFNFLEMAATAASGLQMTAARPCISSSPRIFKASTAFVVSDARGTSRSKLTSSSHISSAQPFFRNFTSTPVRLNKLVTKATSEGSENKPLPGLPIDLRGKRAFIAGVADDNGYGWAIAKSLAAAGAEILVGTWVPALNIFETSLRRGKFDESRKLPNGSLMQITKVYPLDAVYDRPEDVPEDIKKNKRYAGSSKWTVQEVAESVKQDFGSIDILVHSLANGPEVSKPLLETSRNGYLAAISASSYSFVSLLKHFVPIMNPGGASISLTYIASERIIPGYGGGMSSAKAALESDTQVLAFEAGRKYKIRVNTISAGPLGSRAAKAIGFIDKMIEYSFANAPIQKELSADEVGNAAAFLVSPLSSAITGAVVYVDNGLNAMGVGIDSPIFGVLDIPKEN</sequence>
<dbReference type="FunFam" id="1.10.8.400:FF:000001">
    <property type="entry name" value="Enoyl-[acyl-carrier-protein] reductase [NADH]"/>
    <property type="match status" value="1"/>
</dbReference>
<dbReference type="NCBIfam" id="NF004957">
    <property type="entry name" value="PRK06300.1"/>
    <property type="match status" value="1"/>
</dbReference>
<keyword evidence="7" id="KW-0150">Chloroplast</keyword>
<evidence type="ECO:0000256" key="10">
    <source>
        <dbReference type="ARBA" id="ARBA00022946"/>
    </source>
</evidence>
<evidence type="ECO:0000256" key="12">
    <source>
        <dbReference type="ARBA" id="ARBA00023098"/>
    </source>
</evidence>
<keyword evidence="9" id="KW-0276">Fatty acid metabolism</keyword>
<dbReference type="Gene3D" id="1.10.8.400">
    <property type="entry name" value="Enoyl acyl carrier protein reductase"/>
    <property type="match status" value="1"/>
</dbReference>
<keyword evidence="10" id="KW-0809">Transit peptide</keyword>
<evidence type="ECO:0000256" key="15">
    <source>
        <dbReference type="ARBA" id="ARBA00053870"/>
    </source>
</evidence>
<evidence type="ECO:0000256" key="9">
    <source>
        <dbReference type="ARBA" id="ARBA00022832"/>
    </source>
</evidence>
<keyword evidence="6" id="KW-0444">Lipid biosynthesis</keyword>
<evidence type="ECO:0000256" key="4">
    <source>
        <dbReference type="ARBA" id="ARBA00011881"/>
    </source>
</evidence>
<evidence type="ECO:0000256" key="14">
    <source>
        <dbReference type="ARBA" id="ARBA00048572"/>
    </source>
</evidence>
<comment type="function">
    <text evidence="15">Catalyzes the NAD-dependent reduction of a carbon-carbon double bond in an enoyl moiety that is covalently linked to an acyl carrier protein (ACP). Catalyzes the last reduction step in the de novo synthesis cycle of fatty acids. Involved in the elongation cycle of fatty acids which are used in lipid metabolism. Required for normal plant growth.</text>
</comment>
<dbReference type="FunFam" id="3.40.50.720:FF:000192">
    <property type="entry name" value="Enoyl-[acyl-carrier-protein] reductase [NADH]"/>
    <property type="match status" value="1"/>
</dbReference>
<dbReference type="EMBL" id="JAMYWD010000005">
    <property type="protein sequence ID" value="KAJ4969762.1"/>
    <property type="molecule type" value="Genomic_DNA"/>
</dbReference>
<dbReference type="CDD" id="cd05372">
    <property type="entry name" value="ENR_SDR"/>
    <property type="match status" value="1"/>
</dbReference>
<dbReference type="InterPro" id="IPR014358">
    <property type="entry name" value="Enoyl-ACP_Rdtase_NADH"/>
</dbReference>
<dbReference type="GO" id="GO:0006633">
    <property type="term" value="P:fatty acid biosynthetic process"/>
    <property type="evidence" value="ECO:0007669"/>
    <property type="project" value="UniProtKB-KW"/>
</dbReference>
<dbReference type="PRINTS" id="PR00081">
    <property type="entry name" value="GDHRDH"/>
</dbReference>
<evidence type="ECO:0000256" key="6">
    <source>
        <dbReference type="ARBA" id="ARBA00022516"/>
    </source>
</evidence>
<comment type="catalytic activity">
    <reaction evidence="14">
        <text>a 2,3-saturated acyl-[ACP] + NAD(+) = a (2E)-enoyl-[ACP] + NADH + H(+)</text>
        <dbReference type="Rhea" id="RHEA:10240"/>
        <dbReference type="Rhea" id="RHEA-COMP:9925"/>
        <dbReference type="Rhea" id="RHEA-COMP:9926"/>
        <dbReference type="ChEBI" id="CHEBI:15378"/>
        <dbReference type="ChEBI" id="CHEBI:57540"/>
        <dbReference type="ChEBI" id="CHEBI:57945"/>
        <dbReference type="ChEBI" id="CHEBI:78784"/>
        <dbReference type="ChEBI" id="CHEBI:78785"/>
        <dbReference type="EC" id="1.3.1.9"/>
    </reaction>
</comment>
<dbReference type="GO" id="GO:0004318">
    <property type="term" value="F:enoyl-[acyl-carrier-protein] reductase (NADH) activity"/>
    <property type="evidence" value="ECO:0007669"/>
    <property type="project" value="UniProtKB-EC"/>
</dbReference>